<evidence type="ECO:0000259" key="1">
    <source>
        <dbReference type="PROSITE" id="PS50851"/>
    </source>
</evidence>
<reference evidence="2 3" key="1">
    <citation type="journal article" date="2013" name="Front. Microbiol.">
        <title>Comparative genomic analyses of the cyanobacterium, Lyngbya aestuarii BL J, a powerful hydrogen producer.</title>
        <authorList>
            <person name="Kothari A."/>
            <person name="Vaughn M."/>
            <person name="Garcia-Pichel F."/>
        </authorList>
    </citation>
    <scope>NUCLEOTIDE SEQUENCE [LARGE SCALE GENOMIC DNA]</scope>
    <source>
        <strain evidence="2 3">BL J</strain>
    </source>
</reference>
<dbReference type="SMART" id="SM00260">
    <property type="entry name" value="CheW"/>
    <property type="match status" value="2"/>
</dbReference>
<dbReference type="EMBL" id="AUZM01000123">
    <property type="protein sequence ID" value="ERT04104.1"/>
    <property type="molecule type" value="Genomic_DNA"/>
</dbReference>
<dbReference type="InterPro" id="IPR039315">
    <property type="entry name" value="CheW"/>
</dbReference>
<dbReference type="InterPro" id="IPR002545">
    <property type="entry name" value="CheW-lke_dom"/>
</dbReference>
<dbReference type="GO" id="GO:0006935">
    <property type="term" value="P:chemotaxis"/>
    <property type="evidence" value="ECO:0007669"/>
    <property type="project" value="InterPro"/>
</dbReference>
<organism evidence="2 3">
    <name type="scientific">Lyngbya aestuarii BL J</name>
    <dbReference type="NCBI Taxonomy" id="1348334"/>
    <lineage>
        <taxon>Bacteria</taxon>
        <taxon>Bacillati</taxon>
        <taxon>Cyanobacteriota</taxon>
        <taxon>Cyanophyceae</taxon>
        <taxon>Oscillatoriophycideae</taxon>
        <taxon>Oscillatoriales</taxon>
        <taxon>Microcoleaceae</taxon>
        <taxon>Lyngbya</taxon>
    </lineage>
</organism>
<keyword evidence="3" id="KW-1185">Reference proteome</keyword>
<accession>U7Q8F3</accession>
<dbReference type="AlphaFoldDB" id="U7Q8F3"/>
<gene>
    <name evidence="2" type="ORF">M595_5956</name>
</gene>
<dbReference type="Gene3D" id="2.30.30.40">
    <property type="entry name" value="SH3 Domains"/>
    <property type="match status" value="2"/>
</dbReference>
<name>U7Q8F3_9CYAN</name>
<dbReference type="PANTHER" id="PTHR22617">
    <property type="entry name" value="CHEMOTAXIS SENSOR HISTIDINE KINASE-RELATED"/>
    <property type="match status" value="1"/>
</dbReference>
<evidence type="ECO:0000313" key="2">
    <source>
        <dbReference type="EMBL" id="ERT04104.1"/>
    </source>
</evidence>
<comment type="caution">
    <text evidence="2">The sequence shown here is derived from an EMBL/GenBank/DDBJ whole genome shotgun (WGS) entry which is preliminary data.</text>
</comment>
<evidence type="ECO:0000313" key="3">
    <source>
        <dbReference type="Proteomes" id="UP000017127"/>
    </source>
</evidence>
<dbReference type="RefSeq" id="WP_023069617.1">
    <property type="nucleotide sequence ID" value="NZ_AUZM01000123.1"/>
</dbReference>
<dbReference type="Gene3D" id="2.40.50.180">
    <property type="entry name" value="CheA-289, Domain 4"/>
    <property type="match status" value="2"/>
</dbReference>
<protein>
    <submittedName>
        <fullName evidence="2">CheW-like domain protein</fullName>
    </submittedName>
</protein>
<dbReference type="GO" id="GO:0005829">
    <property type="term" value="C:cytosol"/>
    <property type="evidence" value="ECO:0007669"/>
    <property type="project" value="TreeGrafter"/>
</dbReference>
<sequence>MEKTPYLIFKLNQTTYGINALAVQEIFLLPEIKPIPDTPDEIVGVINLRGQILVILDLSYRWGYPTSNYRLTDSIIVIEWNQFRVGLLVHQVDELLMISGAEISTELSNFYSEKKSQKNHIFPWIMGIAKLADDFVMLIELERLISETKVIQKSEIISEKNSDQTQLNRNKKNLVFCPNATPEERQVFQERAKNLLQETQTQDFQGLIPLAVAGLNQEYFGILLSIVNEFIEIHNITPIPCTPQHIVGNINLRGEIVTLIDIRSFLNLSTTSKQNSSKAIIVQAENIISGLIVDEVFDIVYLNSATIHLNPTALRSGQNEYLQGTAPYKQKVMSILDLKKILTQEELVVYEEV</sequence>
<feature type="domain" description="CheW-like" evidence="1">
    <location>
        <begin position="3"/>
        <end position="150"/>
    </location>
</feature>
<dbReference type="PROSITE" id="PS50851">
    <property type="entry name" value="CHEW"/>
    <property type="match status" value="2"/>
</dbReference>
<proteinExistence type="predicted"/>
<dbReference type="GO" id="GO:0007165">
    <property type="term" value="P:signal transduction"/>
    <property type="evidence" value="ECO:0007669"/>
    <property type="project" value="InterPro"/>
</dbReference>
<dbReference type="OrthoDB" id="9794382at2"/>
<feature type="domain" description="CheW-like" evidence="1">
    <location>
        <begin position="207"/>
        <end position="347"/>
    </location>
</feature>
<dbReference type="PANTHER" id="PTHR22617:SF23">
    <property type="entry name" value="CHEMOTAXIS PROTEIN CHEW"/>
    <property type="match status" value="1"/>
</dbReference>
<dbReference type="Pfam" id="PF01584">
    <property type="entry name" value="CheW"/>
    <property type="match status" value="2"/>
</dbReference>
<dbReference type="SUPFAM" id="SSF50341">
    <property type="entry name" value="CheW-like"/>
    <property type="match status" value="2"/>
</dbReference>
<dbReference type="PATRIC" id="fig|1348334.3.peg.5705"/>
<dbReference type="Proteomes" id="UP000017127">
    <property type="component" value="Unassembled WGS sequence"/>
</dbReference>
<dbReference type="InterPro" id="IPR036061">
    <property type="entry name" value="CheW-like_dom_sf"/>
</dbReference>